<dbReference type="Gene3D" id="3.40.50.620">
    <property type="entry name" value="HUPs"/>
    <property type="match status" value="2"/>
</dbReference>
<dbReference type="InterPro" id="IPR033705">
    <property type="entry name" value="Anticodon_Ia_Val"/>
</dbReference>
<accession>A0A9D1S981</accession>
<dbReference type="SUPFAM" id="SSF47323">
    <property type="entry name" value="Anticodon-binding domain of a subclass of class I aminoacyl-tRNA synthetases"/>
    <property type="match status" value="1"/>
</dbReference>
<evidence type="ECO:0000256" key="12">
    <source>
        <dbReference type="HAMAP-Rule" id="MF_02004"/>
    </source>
</evidence>
<evidence type="ECO:0000256" key="3">
    <source>
        <dbReference type="ARBA" id="ARBA00022490"/>
    </source>
</evidence>
<evidence type="ECO:0000256" key="8">
    <source>
        <dbReference type="ARBA" id="ARBA00023054"/>
    </source>
</evidence>
<evidence type="ECO:0000259" key="13">
    <source>
        <dbReference type="Pfam" id="PF00133"/>
    </source>
</evidence>
<evidence type="ECO:0000259" key="14">
    <source>
        <dbReference type="Pfam" id="PF08264"/>
    </source>
</evidence>
<dbReference type="InterPro" id="IPR002300">
    <property type="entry name" value="aa-tRNA-synth_Ia"/>
</dbReference>
<evidence type="ECO:0000256" key="2">
    <source>
        <dbReference type="ARBA" id="ARBA00011245"/>
    </source>
</evidence>
<feature type="coiled-coil region" evidence="12">
    <location>
        <begin position="825"/>
        <end position="887"/>
    </location>
</feature>
<dbReference type="SUPFAM" id="SSF52374">
    <property type="entry name" value="Nucleotidylyl transferase"/>
    <property type="match status" value="1"/>
</dbReference>
<dbReference type="GO" id="GO:0004832">
    <property type="term" value="F:valine-tRNA ligase activity"/>
    <property type="evidence" value="ECO:0007669"/>
    <property type="project" value="UniProtKB-UniRule"/>
</dbReference>
<evidence type="ECO:0000313" key="17">
    <source>
        <dbReference type="Proteomes" id="UP000824093"/>
    </source>
</evidence>
<dbReference type="CDD" id="cd07962">
    <property type="entry name" value="Anticodon_Ia_Val"/>
    <property type="match status" value="1"/>
</dbReference>
<keyword evidence="3 12" id="KW-0963">Cytoplasm</keyword>
<dbReference type="PROSITE" id="PS00178">
    <property type="entry name" value="AA_TRNA_LIGASE_I"/>
    <property type="match status" value="1"/>
</dbReference>
<dbReference type="GO" id="GO:0005524">
    <property type="term" value="F:ATP binding"/>
    <property type="evidence" value="ECO:0007669"/>
    <property type="project" value="UniProtKB-UniRule"/>
</dbReference>
<dbReference type="EC" id="6.1.1.9" evidence="12"/>
<dbReference type="FunFam" id="1.10.730.10:FF:000014">
    <property type="entry name" value="Valine--tRNA ligase"/>
    <property type="match status" value="1"/>
</dbReference>
<dbReference type="FunFam" id="1.10.287.380:FF:000001">
    <property type="entry name" value="Valine--tRNA ligase"/>
    <property type="match status" value="1"/>
</dbReference>
<comment type="similarity">
    <text evidence="11 12">Belongs to the class-I aminoacyl-tRNA synthetase family. ValS type 1 subfamily.</text>
</comment>
<organism evidence="16 17">
    <name type="scientific">Candidatus Merdicola faecigallinarum</name>
    <dbReference type="NCBI Taxonomy" id="2840862"/>
    <lineage>
        <taxon>Bacteria</taxon>
        <taxon>Bacillati</taxon>
        <taxon>Bacillota</taxon>
        <taxon>Clostridia</taxon>
        <taxon>Candidatus Merdicola</taxon>
    </lineage>
</organism>
<reference evidence="16" key="1">
    <citation type="submission" date="2020-10" db="EMBL/GenBank/DDBJ databases">
        <authorList>
            <person name="Gilroy R."/>
        </authorList>
    </citation>
    <scope>NUCLEOTIDE SEQUENCE</scope>
    <source>
        <strain evidence="16">CHK195-15760</strain>
    </source>
</reference>
<dbReference type="PANTHER" id="PTHR11946">
    <property type="entry name" value="VALYL-TRNA SYNTHETASES"/>
    <property type="match status" value="1"/>
</dbReference>
<comment type="subcellular location">
    <subcellularLocation>
        <location evidence="1 12">Cytoplasm</location>
    </subcellularLocation>
</comment>
<sequence>MGDHEIKGTYNPKEFEEKRYKMWEENGYFKPSMDKTKESYCIMMPPPNVTGKLHMGHALDGTIQDILIRFKRMQGYNTLWLPGSDHASISTEMKVVQKIKSEGKNKYELGREKFLEEAWDWTKHYGGTIQEQQRKLGCSCDWDRRRFTLDEGLSEAVLEQFIDLYNKGYIYKGKRMVNWCTNCNTSVSDIEVEYKEEKTHLWHIRYPVAGEDESIIVATTRPETMLGDTAVAVHPDDERYKKLVGKKCILPIMNKEIPIIADPFVEKEFGTGAVKITPAHDMNDYQAGLRHNLEIIEVFDENFKMGNLVPEYSGMDLLEAREKIVEKLKELGVLVKEEEYTHNVGKCERCKNTIEPKISDQWFVKMEELVKPALEAVRNEEIKFIPKKYEKMYFNWMEHIQDWCISRQLWWGHRIPAYYCEECGHIHVAKTMPEKCEKCGCKQLRQDEDTLDTWFSSALWPFSTLGWPNNTEDLNTFFPTNVLVTAYDIITFWVSRMIVSSLELTKQKPFKDVLIHGIVRDSQGRKMSKSLGNGIDPIEVIDQYGADSLRFSVLSGTTMGNDIRYMPEKLEQASNFANKIWNAAKFITMNMVEDEEIIRFKEENYDKESHQMKKDSIRLEDKWIINRLEKLIAEVTRNIESYDLGIALDKIYNFIWNEFCDWYIEMVKTRLYSEDRKEKVQVCFVLDYVFGISLKLLHPFMPFVTSELYEKLVKYNEKELMVSKWPTAKETFDFDEEEQLVEKLKEIIIGIRNIRANMNVHPSKKSKLIFVTKEDSNWILESKEILKKLGFANEIIIQKEKDTIPENAISILTETIEVYIPFEELVDLQEEIQRMEKEMINLEAEVQRARKMLSNPGFVEKAPQAKVQEEKEKLQKYEQLLEQTKARLESLKR</sequence>
<dbReference type="InterPro" id="IPR014729">
    <property type="entry name" value="Rossmann-like_a/b/a_fold"/>
</dbReference>
<dbReference type="GO" id="GO:0006438">
    <property type="term" value="P:valyl-tRNA aminoacylation"/>
    <property type="evidence" value="ECO:0007669"/>
    <property type="project" value="UniProtKB-UniRule"/>
</dbReference>
<keyword evidence="4 12" id="KW-0436">Ligase</keyword>
<protein>
    <recommendedName>
        <fullName evidence="12">Valine--tRNA ligase</fullName>
        <ecNumber evidence="12">6.1.1.9</ecNumber>
    </recommendedName>
    <alternativeName>
        <fullName evidence="12">Valyl-tRNA synthetase</fullName>
        <shortName evidence="12">ValRS</shortName>
    </alternativeName>
</protein>
<dbReference type="FunFam" id="3.40.50.620:FF:000032">
    <property type="entry name" value="Valine--tRNA ligase"/>
    <property type="match status" value="1"/>
</dbReference>
<dbReference type="InterPro" id="IPR001412">
    <property type="entry name" value="aa-tRNA-synth_I_CS"/>
</dbReference>
<comment type="caution">
    <text evidence="16">The sequence shown here is derived from an EMBL/GenBank/DDBJ whole genome shotgun (WGS) entry which is preliminary data.</text>
</comment>
<feature type="domain" description="Valyl-tRNA synthetase tRNA-binding arm" evidence="15">
    <location>
        <begin position="827"/>
        <end position="892"/>
    </location>
</feature>
<dbReference type="InterPro" id="IPR009080">
    <property type="entry name" value="tRNAsynth_Ia_anticodon-bd"/>
</dbReference>
<dbReference type="InterPro" id="IPR009008">
    <property type="entry name" value="Val/Leu/Ile-tRNA-synth_edit"/>
</dbReference>
<feature type="domain" description="Aminoacyl-tRNA synthetase class Ia" evidence="13">
    <location>
        <begin position="19"/>
        <end position="564"/>
    </location>
</feature>
<dbReference type="Pfam" id="PF08264">
    <property type="entry name" value="Anticodon_1"/>
    <property type="match status" value="1"/>
</dbReference>
<dbReference type="Proteomes" id="UP000824093">
    <property type="component" value="Unassembled WGS sequence"/>
</dbReference>
<dbReference type="NCBIfam" id="NF004349">
    <property type="entry name" value="PRK05729.1"/>
    <property type="match status" value="1"/>
</dbReference>
<evidence type="ECO:0000256" key="9">
    <source>
        <dbReference type="ARBA" id="ARBA00023146"/>
    </source>
</evidence>
<dbReference type="CDD" id="cd00817">
    <property type="entry name" value="ValRS_core"/>
    <property type="match status" value="1"/>
</dbReference>
<dbReference type="InterPro" id="IPR013155">
    <property type="entry name" value="M/V/L/I-tRNA-synth_anticd-bd"/>
</dbReference>
<keyword evidence="6 12" id="KW-0067">ATP-binding</keyword>
<evidence type="ECO:0000313" key="16">
    <source>
        <dbReference type="EMBL" id="HIU51560.1"/>
    </source>
</evidence>
<dbReference type="SUPFAM" id="SSF46589">
    <property type="entry name" value="tRNA-binding arm"/>
    <property type="match status" value="1"/>
</dbReference>
<dbReference type="EMBL" id="DVNH01000021">
    <property type="protein sequence ID" value="HIU51560.1"/>
    <property type="molecule type" value="Genomic_DNA"/>
</dbReference>
<dbReference type="FunFam" id="3.40.50.620:FF:000098">
    <property type="entry name" value="Valine--tRNA ligase"/>
    <property type="match status" value="1"/>
</dbReference>
<comment type="subunit">
    <text evidence="2 12">Monomer.</text>
</comment>
<dbReference type="AlphaFoldDB" id="A0A9D1S981"/>
<keyword evidence="9 12" id="KW-0030">Aminoacyl-tRNA synthetase</keyword>
<comment type="function">
    <text evidence="12">Catalyzes the attachment of valine to tRNA(Val). As ValRS can inadvertently accommodate and process structurally similar amino acids such as threonine, to avoid such errors, it has a 'posttransfer' editing activity that hydrolyzes mischarged Thr-tRNA(Val) in a tRNA-dependent manner.</text>
</comment>
<keyword evidence="8 12" id="KW-0175">Coiled coil</keyword>
<dbReference type="InterPro" id="IPR010978">
    <property type="entry name" value="tRNA-bd_arm"/>
</dbReference>
<comment type="catalytic activity">
    <reaction evidence="10 12">
        <text>tRNA(Val) + L-valine + ATP = L-valyl-tRNA(Val) + AMP + diphosphate</text>
        <dbReference type="Rhea" id="RHEA:10704"/>
        <dbReference type="Rhea" id="RHEA-COMP:9672"/>
        <dbReference type="Rhea" id="RHEA-COMP:9708"/>
        <dbReference type="ChEBI" id="CHEBI:30616"/>
        <dbReference type="ChEBI" id="CHEBI:33019"/>
        <dbReference type="ChEBI" id="CHEBI:57762"/>
        <dbReference type="ChEBI" id="CHEBI:78442"/>
        <dbReference type="ChEBI" id="CHEBI:78537"/>
        <dbReference type="ChEBI" id="CHEBI:456215"/>
        <dbReference type="EC" id="6.1.1.9"/>
    </reaction>
</comment>
<keyword evidence="5 12" id="KW-0547">Nucleotide-binding</keyword>
<evidence type="ECO:0000256" key="7">
    <source>
        <dbReference type="ARBA" id="ARBA00022917"/>
    </source>
</evidence>
<evidence type="ECO:0000259" key="15">
    <source>
        <dbReference type="Pfam" id="PF10458"/>
    </source>
</evidence>
<evidence type="ECO:0000256" key="4">
    <source>
        <dbReference type="ARBA" id="ARBA00022598"/>
    </source>
</evidence>
<keyword evidence="7 12" id="KW-0648">Protein biosynthesis</keyword>
<dbReference type="Pfam" id="PF00133">
    <property type="entry name" value="tRNA-synt_1"/>
    <property type="match status" value="1"/>
</dbReference>
<dbReference type="Gene3D" id="3.90.740.10">
    <property type="entry name" value="Valyl/Leucyl/Isoleucyl-tRNA synthetase, editing domain"/>
    <property type="match status" value="1"/>
</dbReference>
<feature type="short sequence motif" description="'HIGH' region" evidence="12">
    <location>
        <begin position="47"/>
        <end position="57"/>
    </location>
</feature>
<evidence type="ECO:0000256" key="5">
    <source>
        <dbReference type="ARBA" id="ARBA00022741"/>
    </source>
</evidence>
<dbReference type="PRINTS" id="PR00986">
    <property type="entry name" value="TRNASYNTHVAL"/>
</dbReference>
<dbReference type="Gene3D" id="1.10.287.380">
    <property type="entry name" value="Valyl-tRNA synthetase, C-terminal domain"/>
    <property type="match status" value="1"/>
</dbReference>
<dbReference type="FunFam" id="3.90.740.10:FF:000005">
    <property type="entry name" value="Valine--tRNA ligase, mitochondrial"/>
    <property type="match status" value="1"/>
</dbReference>
<comment type="domain">
    <text evidence="12">The C-terminal coiled-coil domain is crucial for aminoacylation activity.</text>
</comment>
<evidence type="ECO:0000256" key="11">
    <source>
        <dbReference type="ARBA" id="ARBA00060830"/>
    </source>
</evidence>
<evidence type="ECO:0000256" key="6">
    <source>
        <dbReference type="ARBA" id="ARBA00022840"/>
    </source>
</evidence>
<dbReference type="NCBIfam" id="TIGR00422">
    <property type="entry name" value="valS"/>
    <property type="match status" value="1"/>
</dbReference>
<dbReference type="InterPro" id="IPR037118">
    <property type="entry name" value="Val-tRNA_synth_C_sf"/>
</dbReference>
<evidence type="ECO:0000256" key="10">
    <source>
        <dbReference type="ARBA" id="ARBA00047552"/>
    </source>
</evidence>
<evidence type="ECO:0000256" key="1">
    <source>
        <dbReference type="ARBA" id="ARBA00004496"/>
    </source>
</evidence>
<feature type="domain" description="Methionyl/Valyl/Leucyl/Isoleucyl-tRNA synthetase anticodon-binding" evidence="14">
    <location>
        <begin position="621"/>
        <end position="767"/>
    </location>
</feature>
<reference evidence="16" key="2">
    <citation type="journal article" date="2021" name="PeerJ">
        <title>Extensive microbial diversity within the chicken gut microbiome revealed by metagenomics and culture.</title>
        <authorList>
            <person name="Gilroy R."/>
            <person name="Ravi A."/>
            <person name="Getino M."/>
            <person name="Pursley I."/>
            <person name="Horton D.L."/>
            <person name="Alikhan N.F."/>
            <person name="Baker D."/>
            <person name="Gharbi K."/>
            <person name="Hall N."/>
            <person name="Watson M."/>
            <person name="Adriaenssens E.M."/>
            <person name="Foster-Nyarko E."/>
            <person name="Jarju S."/>
            <person name="Secka A."/>
            <person name="Antonio M."/>
            <person name="Oren A."/>
            <person name="Chaudhuri R.R."/>
            <person name="La Ragione R."/>
            <person name="Hildebrand F."/>
            <person name="Pallen M.J."/>
        </authorList>
    </citation>
    <scope>NUCLEOTIDE SEQUENCE</scope>
    <source>
        <strain evidence="16">CHK195-15760</strain>
    </source>
</reference>
<dbReference type="SUPFAM" id="SSF50677">
    <property type="entry name" value="ValRS/IleRS/LeuRS editing domain"/>
    <property type="match status" value="1"/>
</dbReference>
<name>A0A9D1S981_9FIRM</name>
<dbReference type="GO" id="GO:0002161">
    <property type="term" value="F:aminoacyl-tRNA deacylase activity"/>
    <property type="evidence" value="ECO:0007669"/>
    <property type="project" value="InterPro"/>
</dbReference>
<dbReference type="InterPro" id="IPR019499">
    <property type="entry name" value="Val-tRNA_synth_tRNA-bd"/>
</dbReference>
<feature type="short sequence motif" description="'KMSKS' region" evidence="12">
    <location>
        <begin position="526"/>
        <end position="530"/>
    </location>
</feature>
<proteinExistence type="inferred from homology"/>
<dbReference type="Gene3D" id="1.10.730.10">
    <property type="entry name" value="Isoleucyl-tRNA Synthetase, Domain 1"/>
    <property type="match status" value="1"/>
</dbReference>
<feature type="binding site" evidence="12">
    <location>
        <position position="529"/>
    </location>
    <ligand>
        <name>ATP</name>
        <dbReference type="ChEBI" id="CHEBI:30616"/>
    </ligand>
</feature>
<comment type="domain">
    <text evidence="12">ValRS has two distinct active sites: one for aminoacylation and one for editing. The misactivated threonine is translocated from the active site to the editing site.</text>
</comment>
<dbReference type="HAMAP" id="MF_02004">
    <property type="entry name" value="Val_tRNA_synth_type1"/>
    <property type="match status" value="1"/>
</dbReference>
<dbReference type="Pfam" id="PF10458">
    <property type="entry name" value="Val_tRNA-synt_C"/>
    <property type="match status" value="1"/>
</dbReference>
<dbReference type="InterPro" id="IPR002303">
    <property type="entry name" value="Valyl-tRNA_ligase"/>
</dbReference>
<gene>
    <name evidence="12" type="primary">valS</name>
    <name evidence="16" type="ORF">IAB70_02915</name>
</gene>
<dbReference type="GO" id="GO:0005829">
    <property type="term" value="C:cytosol"/>
    <property type="evidence" value="ECO:0007669"/>
    <property type="project" value="TreeGrafter"/>
</dbReference>
<dbReference type="PANTHER" id="PTHR11946:SF93">
    <property type="entry name" value="VALINE--TRNA LIGASE, CHLOROPLASTIC_MITOCHONDRIAL 2"/>
    <property type="match status" value="1"/>
</dbReference>